<keyword evidence="2 5" id="KW-0812">Transmembrane</keyword>
<dbReference type="OMA" id="CRIDHET"/>
<organism evidence="7 8">
    <name type="scientific">Romanomermis culicivorax</name>
    <name type="common">Nematode worm</name>
    <dbReference type="NCBI Taxonomy" id="13658"/>
    <lineage>
        <taxon>Eukaryota</taxon>
        <taxon>Metazoa</taxon>
        <taxon>Ecdysozoa</taxon>
        <taxon>Nematoda</taxon>
        <taxon>Enoplea</taxon>
        <taxon>Dorylaimia</taxon>
        <taxon>Mermithida</taxon>
        <taxon>Mermithoidea</taxon>
        <taxon>Mermithidae</taxon>
        <taxon>Romanomermis</taxon>
    </lineage>
</organism>
<reference evidence="8" key="1">
    <citation type="submission" date="2022-11" db="UniProtKB">
        <authorList>
            <consortium name="WormBaseParasite"/>
        </authorList>
    </citation>
    <scope>IDENTIFICATION</scope>
</reference>
<comment type="subcellular location">
    <subcellularLocation>
        <location evidence="1">Membrane</location>
        <topology evidence="1">Multi-pass membrane protein</topology>
    </subcellularLocation>
</comment>
<evidence type="ECO:0000313" key="7">
    <source>
        <dbReference type="Proteomes" id="UP000887565"/>
    </source>
</evidence>
<evidence type="ECO:0000256" key="3">
    <source>
        <dbReference type="ARBA" id="ARBA00022989"/>
    </source>
</evidence>
<feature type="domain" description="Ion transport" evidence="6">
    <location>
        <begin position="26"/>
        <end position="142"/>
    </location>
</feature>
<keyword evidence="4 5" id="KW-0472">Membrane</keyword>
<keyword evidence="3 5" id="KW-1133">Transmembrane helix</keyword>
<proteinExistence type="predicted"/>
<dbReference type="PANTHER" id="PTHR13715:SF79">
    <property type="entry name" value="RYANODINE RECEPTOR"/>
    <property type="match status" value="1"/>
</dbReference>
<evidence type="ECO:0000259" key="6">
    <source>
        <dbReference type="Pfam" id="PF00520"/>
    </source>
</evidence>
<evidence type="ECO:0000256" key="5">
    <source>
        <dbReference type="SAM" id="Phobius"/>
    </source>
</evidence>
<dbReference type="Pfam" id="PF00520">
    <property type="entry name" value="Ion_trans"/>
    <property type="match status" value="1"/>
</dbReference>
<evidence type="ECO:0000256" key="1">
    <source>
        <dbReference type="ARBA" id="ARBA00004141"/>
    </source>
</evidence>
<dbReference type="AlphaFoldDB" id="A0A915KT79"/>
<dbReference type="FunFam" id="1.10.287.70:FF:000017">
    <property type="entry name" value="ryanodine receptor isoform X2"/>
    <property type="match status" value="1"/>
</dbReference>
<feature type="transmembrane region" description="Helical" evidence="5">
    <location>
        <begin position="115"/>
        <end position="136"/>
    </location>
</feature>
<keyword evidence="7" id="KW-1185">Reference proteome</keyword>
<evidence type="ECO:0000313" key="8">
    <source>
        <dbReference type="WBParaSite" id="nRc.2.0.1.t42114-RA"/>
    </source>
</evidence>
<dbReference type="GO" id="GO:0005216">
    <property type="term" value="F:monoatomic ion channel activity"/>
    <property type="evidence" value="ECO:0007669"/>
    <property type="project" value="InterPro"/>
</dbReference>
<name>A0A915KT79_ROMCU</name>
<dbReference type="WBParaSite" id="nRc.2.0.1.t42114-RA">
    <property type="protein sequence ID" value="nRc.2.0.1.t42114-RA"/>
    <property type="gene ID" value="nRc.2.0.1.g42114"/>
</dbReference>
<dbReference type="Gene3D" id="1.10.287.70">
    <property type="match status" value="1"/>
</dbReference>
<evidence type="ECO:0000256" key="2">
    <source>
        <dbReference type="ARBA" id="ARBA00022692"/>
    </source>
</evidence>
<dbReference type="Proteomes" id="UP000887565">
    <property type="component" value="Unplaced"/>
</dbReference>
<protein>
    <submittedName>
        <fullName evidence="8">Ion transport domain-containing protein</fullName>
    </submittedName>
</protein>
<dbReference type="GO" id="GO:0016020">
    <property type="term" value="C:membrane"/>
    <property type="evidence" value="ECO:0007669"/>
    <property type="project" value="UniProtKB-SubCell"/>
</dbReference>
<dbReference type="PANTHER" id="PTHR13715">
    <property type="entry name" value="RYANODINE RECEPTOR AND IP3 RECEPTOR"/>
    <property type="match status" value="1"/>
</dbReference>
<evidence type="ECO:0000256" key="4">
    <source>
        <dbReference type="ARBA" id="ARBA00023136"/>
    </source>
</evidence>
<feature type="transmembrane region" description="Helical" evidence="5">
    <location>
        <begin position="32"/>
        <end position="52"/>
    </location>
</feature>
<sequence>MTKERCPGMHDMCQQALLIALRMNKYFACQKGLLLTVKMILVVVYLYTVLAFNSFCKFYVQSDEGEVDRKCHSMFQCFIFNLYAGVRAGRGIGVELESPYGDDKEVWRIMFDMSFHFFIIIILLAIMQGVIIDAFGELRDQQDTTQEKLESNCFICDLSKDFFDKLPRGFEHHTDKEHNLANYLNYGNDLSLKH</sequence>
<dbReference type="GO" id="GO:0006816">
    <property type="term" value="P:calcium ion transport"/>
    <property type="evidence" value="ECO:0007669"/>
    <property type="project" value="InterPro"/>
</dbReference>
<dbReference type="InterPro" id="IPR005821">
    <property type="entry name" value="Ion_trans_dom"/>
</dbReference>
<dbReference type="InterPro" id="IPR015925">
    <property type="entry name" value="Ryanodine_IP3_receptor"/>
</dbReference>
<accession>A0A915KT79</accession>